<dbReference type="SUPFAM" id="SSF63829">
    <property type="entry name" value="Calcium-dependent phosphotriesterase"/>
    <property type="match status" value="1"/>
</dbReference>
<evidence type="ECO:0000259" key="3">
    <source>
        <dbReference type="Pfam" id="PF10647"/>
    </source>
</evidence>
<evidence type="ECO:0000313" key="6">
    <source>
        <dbReference type="Proteomes" id="UP000766698"/>
    </source>
</evidence>
<keyword evidence="6" id="KW-1185">Reference proteome</keyword>
<protein>
    <recommendedName>
        <fullName evidence="7">Lipoprotein LpqB</fullName>
    </recommendedName>
</protein>
<feature type="region of interest" description="Disordered" evidence="1">
    <location>
        <begin position="590"/>
        <end position="609"/>
    </location>
</feature>
<accession>A0ABR6EG92</accession>
<evidence type="ECO:0000313" key="5">
    <source>
        <dbReference type="EMBL" id="MBB1244346.1"/>
    </source>
</evidence>
<dbReference type="InterPro" id="IPR018910">
    <property type="entry name" value="LpqB_C"/>
</dbReference>
<dbReference type="InterPro" id="IPR059026">
    <property type="entry name" value="LpqB_N"/>
</dbReference>
<reference evidence="6" key="1">
    <citation type="journal article" date="2020" name="Syst. Appl. Microbiol.">
        <title>Streptomyces alkaliterrae sp. nov., isolated from an alkaline soil, and emended descriptions of Streptomyces alkaliphilus, Streptomyces calidiresistens and Streptomyces durbertensis.</title>
        <authorList>
            <person name="Swiecimska M."/>
            <person name="Golinska P."/>
            <person name="Nouioui I."/>
            <person name="Wypij M."/>
            <person name="Rai M."/>
            <person name="Sangal V."/>
            <person name="Goodfellow M."/>
        </authorList>
    </citation>
    <scope>NUCLEOTIDE SEQUENCE [LARGE SCALE GENOMIC DNA]</scope>
    <source>
        <strain evidence="6">DSM 104538</strain>
    </source>
</reference>
<evidence type="ECO:0008006" key="7">
    <source>
        <dbReference type="Google" id="ProtNLM"/>
    </source>
</evidence>
<feature type="domain" description="Lipoprotein LpqB C-terminal" evidence="3">
    <location>
        <begin position="352"/>
        <end position="608"/>
    </location>
</feature>
<dbReference type="Proteomes" id="UP000766698">
    <property type="component" value="Unassembled WGS sequence"/>
</dbReference>
<evidence type="ECO:0000259" key="4">
    <source>
        <dbReference type="Pfam" id="PF25976"/>
    </source>
</evidence>
<evidence type="ECO:0000259" key="2">
    <source>
        <dbReference type="Pfam" id="PF10646"/>
    </source>
</evidence>
<proteinExistence type="predicted"/>
<comment type="caution">
    <text evidence="5">The sequence shown here is derived from an EMBL/GenBank/DDBJ whole genome shotgun (WGS) entry which is preliminary data.</text>
</comment>
<feature type="domain" description="Lipoprotein LpqB N-terminal" evidence="4">
    <location>
        <begin position="53"/>
        <end position="176"/>
    </location>
</feature>
<dbReference type="InterPro" id="IPR019606">
    <property type="entry name" value="GerMN"/>
</dbReference>
<sequence length="609" mass="65369">MRAERHRAVAVLTACGLLLAGCASMPSDGGVKQIDAPQRSDADSQVRVFGVSPRKGELPRQIVRGFLEATTSEEADFGTARKYLTPEEAARWKPFARTTIVAGGPEVAPDGVRADSDGQGYTVEVTGTRVAEVDEKNAYTPSEGRYLDRLHLTQVKGEWRIDKLPDGLVMGEPDFERIYRSVNTYYFADLGAESGAVRFGRNVLVAEPVYLRRRIEPMTETVATLLKGPADWLKPVVTSAFPEGLRLEPDQQLSLDESGGLEVELRPSGRGKRVSVGAQRCTRMAAQLLHTVDQQSSARVQRVTLRDGEGELCETGREEAQAFAPGLLNGPAARQYYLDDASRLIATGDDEGPGRPVDGPFGSGHVTLSAVAVSRDESMGAGVLANGSALYVAPLSSDAQYGEPVLTSAGKRPEDRLTAPSWDGLGDLWVADRDPERPRLLRFTRGQGEPETVEAPGIGSARIESLRVAADGIRVALLLREDDRTTLRLGRIERGHTRGGEPVVRVTALRPAAPRLEDVTAVSWAGGSRLVLVGKEPGGVQQLRVVSTDGSAGIPPTLPGVNNVRGIAASEDEEKPLLADSQEGIVRLPRRDGSWQAVTDKGSAPVYPG</sequence>
<dbReference type="Pfam" id="PF25976">
    <property type="entry name" value="LpqB_N"/>
    <property type="match status" value="1"/>
</dbReference>
<gene>
    <name evidence="5" type="ORF">GL263_12360</name>
</gene>
<dbReference type="Pfam" id="PF10647">
    <property type="entry name" value="Gmad1"/>
    <property type="match status" value="1"/>
</dbReference>
<organism evidence="5 6">
    <name type="scientific">Streptomyces durbertensis</name>
    <dbReference type="NCBI Taxonomy" id="2448886"/>
    <lineage>
        <taxon>Bacteria</taxon>
        <taxon>Bacillati</taxon>
        <taxon>Actinomycetota</taxon>
        <taxon>Actinomycetes</taxon>
        <taxon>Kitasatosporales</taxon>
        <taxon>Streptomycetaceae</taxon>
        <taxon>Streptomyces</taxon>
    </lineage>
</organism>
<evidence type="ECO:0000256" key="1">
    <source>
        <dbReference type="SAM" id="MobiDB-lite"/>
    </source>
</evidence>
<dbReference type="PROSITE" id="PS51257">
    <property type="entry name" value="PROKAR_LIPOPROTEIN"/>
    <property type="match status" value="1"/>
</dbReference>
<dbReference type="EMBL" id="WMLF01000146">
    <property type="protein sequence ID" value="MBB1244346.1"/>
    <property type="molecule type" value="Genomic_DNA"/>
</dbReference>
<name>A0ABR6EG92_9ACTN</name>
<dbReference type="RefSeq" id="WP_182855709.1">
    <property type="nucleotide sequence ID" value="NZ_WMLF01000146.1"/>
</dbReference>
<feature type="domain" description="GerMN" evidence="2">
    <location>
        <begin position="186"/>
        <end position="305"/>
    </location>
</feature>
<dbReference type="Pfam" id="PF10646">
    <property type="entry name" value="Germane"/>
    <property type="match status" value="1"/>
</dbReference>